<proteinExistence type="predicted"/>
<accession>A0A382IDL5</accession>
<protein>
    <submittedName>
        <fullName evidence="1">Uncharacterized protein</fullName>
    </submittedName>
</protein>
<sequence>MSVENPDIESGPSLLEGLGNIVGQPNLLVDDENRLFYSTDVYRRA</sequence>
<organism evidence="1">
    <name type="scientific">marine metagenome</name>
    <dbReference type="NCBI Taxonomy" id="408172"/>
    <lineage>
        <taxon>unclassified sequences</taxon>
        <taxon>metagenomes</taxon>
        <taxon>ecological metagenomes</taxon>
    </lineage>
</organism>
<gene>
    <name evidence="1" type="ORF">METZ01_LOCUS250560</name>
</gene>
<dbReference type="AlphaFoldDB" id="A0A382IDL5"/>
<name>A0A382IDL5_9ZZZZ</name>
<reference evidence="1" key="1">
    <citation type="submission" date="2018-05" db="EMBL/GenBank/DDBJ databases">
        <authorList>
            <person name="Lanie J.A."/>
            <person name="Ng W.-L."/>
            <person name="Kazmierczak K.M."/>
            <person name="Andrzejewski T.M."/>
            <person name="Davidsen T.M."/>
            <person name="Wayne K.J."/>
            <person name="Tettelin H."/>
            <person name="Glass J.I."/>
            <person name="Rusch D."/>
            <person name="Podicherti R."/>
            <person name="Tsui H.-C.T."/>
            <person name="Winkler M.E."/>
        </authorList>
    </citation>
    <scope>NUCLEOTIDE SEQUENCE</scope>
</reference>
<evidence type="ECO:0000313" key="1">
    <source>
        <dbReference type="EMBL" id="SVB97706.1"/>
    </source>
</evidence>
<feature type="non-terminal residue" evidence="1">
    <location>
        <position position="45"/>
    </location>
</feature>
<dbReference type="EMBL" id="UINC01066716">
    <property type="protein sequence ID" value="SVB97706.1"/>
    <property type="molecule type" value="Genomic_DNA"/>
</dbReference>